<sequence>MAPWGILFPESLLQSHAIAVLAAFVAINTVLYVALAIAKCLPKVYVQDWIGRRQQRSETRSIHPDGPL</sequence>
<proteinExistence type="predicted"/>
<name>A0ABP4EFQ0_9ACTN</name>
<dbReference type="RefSeq" id="WP_343994459.1">
    <property type="nucleotide sequence ID" value="NZ_BAAALG010000009.1"/>
</dbReference>
<evidence type="ECO:0000256" key="1">
    <source>
        <dbReference type="SAM" id="Phobius"/>
    </source>
</evidence>
<keyword evidence="3" id="KW-1185">Reference proteome</keyword>
<comment type="caution">
    <text evidence="2">The sequence shown here is derived from an EMBL/GenBank/DDBJ whole genome shotgun (WGS) entry which is preliminary data.</text>
</comment>
<protein>
    <submittedName>
        <fullName evidence="2">Uncharacterized protein</fullName>
    </submittedName>
</protein>
<gene>
    <name evidence="2" type="ORF">GCM10009668_22830</name>
</gene>
<evidence type="ECO:0000313" key="2">
    <source>
        <dbReference type="EMBL" id="GAA1103441.1"/>
    </source>
</evidence>
<keyword evidence="1" id="KW-1133">Transmembrane helix</keyword>
<organism evidence="2 3">
    <name type="scientific">Nocardioides dubius</name>
    <dbReference type="NCBI Taxonomy" id="317019"/>
    <lineage>
        <taxon>Bacteria</taxon>
        <taxon>Bacillati</taxon>
        <taxon>Actinomycetota</taxon>
        <taxon>Actinomycetes</taxon>
        <taxon>Propionibacteriales</taxon>
        <taxon>Nocardioidaceae</taxon>
        <taxon>Nocardioides</taxon>
    </lineage>
</organism>
<evidence type="ECO:0000313" key="3">
    <source>
        <dbReference type="Proteomes" id="UP001501581"/>
    </source>
</evidence>
<accession>A0ABP4EFQ0</accession>
<keyword evidence="1" id="KW-0472">Membrane</keyword>
<keyword evidence="1" id="KW-0812">Transmembrane</keyword>
<dbReference type="EMBL" id="BAAALG010000009">
    <property type="protein sequence ID" value="GAA1103441.1"/>
    <property type="molecule type" value="Genomic_DNA"/>
</dbReference>
<reference evidence="3" key="1">
    <citation type="journal article" date="2019" name="Int. J. Syst. Evol. Microbiol.">
        <title>The Global Catalogue of Microorganisms (GCM) 10K type strain sequencing project: providing services to taxonomists for standard genome sequencing and annotation.</title>
        <authorList>
            <consortium name="The Broad Institute Genomics Platform"/>
            <consortium name="The Broad Institute Genome Sequencing Center for Infectious Disease"/>
            <person name="Wu L."/>
            <person name="Ma J."/>
        </authorList>
    </citation>
    <scope>NUCLEOTIDE SEQUENCE [LARGE SCALE GENOMIC DNA]</scope>
    <source>
        <strain evidence="3">JCM 13008</strain>
    </source>
</reference>
<dbReference type="Proteomes" id="UP001501581">
    <property type="component" value="Unassembled WGS sequence"/>
</dbReference>
<feature type="transmembrane region" description="Helical" evidence="1">
    <location>
        <begin position="17"/>
        <end position="38"/>
    </location>
</feature>